<evidence type="ECO:0000313" key="7">
    <source>
        <dbReference type="EMBL" id="GAA0140195.1"/>
    </source>
</evidence>
<dbReference type="PROSITE" id="PS51375">
    <property type="entry name" value="PPR"/>
    <property type="match status" value="3"/>
</dbReference>
<dbReference type="InterPro" id="IPR002885">
    <property type="entry name" value="PPR_rpt"/>
</dbReference>
<evidence type="ECO:0000256" key="5">
    <source>
        <dbReference type="ARBA" id="ARBA00023128"/>
    </source>
</evidence>
<dbReference type="GO" id="GO:0003723">
    <property type="term" value="F:RNA binding"/>
    <property type="evidence" value="ECO:0007669"/>
    <property type="project" value="InterPro"/>
</dbReference>
<keyword evidence="5" id="KW-0496">Mitochondrion</keyword>
<dbReference type="InterPro" id="IPR046960">
    <property type="entry name" value="PPR_At4g14850-like_plant"/>
</dbReference>
<dbReference type="InterPro" id="IPR046848">
    <property type="entry name" value="E_motif"/>
</dbReference>
<comment type="subcellular location">
    <subcellularLocation>
        <location evidence="1">Mitochondrion</location>
    </subcellularLocation>
</comment>
<evidence type="ECO:0000256" key="4">
    <source>
        <dbReference type="ARBA" id="ARBA00022946"/>
    </source>
</evidence>
<gene>
    <name evidence="7" type="ORF">LIER_01589</name>
</gene>
<comment type="caution">
    <text evidence="7">The sequence shown here is derived from an EMBL/GenBank/DDBJ whole genome shotgun (WGS) entry which is preliminary data.</text>
</comment>
<dbReference type="SUPFAM" id="SSF48452">
    <property type="entry name" value="TPR-like"/>
    <property type="match status" value="1"/>
</dbReference>
<dbReference type="PANTHER" id="PTHR24015">
    <property type="entry name" value="OS07G0578800 PROTEIN-RELATED"/>
    <property type="match status" value="1"/>
</dbReference>
<dbReference type="Proteomes" id="UP001454036">
    <property type="component" value="Unassembled WGS sequence"/>
</dbReference>
<sequence>MLRKTSLLTSCGCKKFKNPFFTIQIKTMCVNLEPNCSNLKKLCSSGQLNNALLEMAMQGLEMKFKDYDILLSECVNKRAYREGQRVHSHMIKTHYLPPLYLNTRLVVLYLKCEKLFEAKHVFDDMPDRNVVSWTAMISGYNQRGYAFNAVCLFLDMLRSGISPNEFTFATVLTACSSVSLFCCGRQIHSLLVKSPYEFHMYVGSSLLDMYSKAGQFHEAQCVFESLPERDVVSCTAIISGYAQQGFGREALEVFRLLLREGMGVNYVTYASLLTALSGLAAHELGKQVHAHVLRSQISFSVVFQNSLIDMYSKCGNLIYARRIFDSISGRTVVSWNAMLIGYSKHGKGEEVVELFKRMKEENEVQPDSITFLAVLSACSHGGMEKEGLEIFDNSISGADRRHIDIEHYGCVVDMLGRAGQVVRALQFIEQLPIKPTAAIWGSLLGACRAHMNLDIGEIAGRRLLEIEPENAENYVTFANLYASAGRFEDVEKLRELMEEKAMSKESGKSWIQRN</sequence>
<dbReference type="PANTHER" id="PTHR24015:SF1693">
    <property type="entry name" value="DYW DOMAIN-CONTAINING PROTEIN"/>
    <property type="match status" value="1"/>
</dbReference>
<evidence type="ECO:0000313" key="8">
    <source>
        <dbReference type="Proteomes" id="UP001454036"/>
    </source>
</evidence>
<keyword evidence="8" id="KW-1185">Reference proteome</keyword>
<evidence type="ECO:0000256" key="2">
    <source>
        <dbReference type="ARBA" id="ARBA00006643"/>
    </source>
</evidence>
<dbReference type="FunFam" id="1.25.40.10:FF:000501">
    <property type="entry name" value="Putative pentatricopeptide repeat-containing protein mitochondrial"/>
    <property type="match status" value="1"/>
</dbReference>
<feature type="repeat" description="PPR" evidence="6">
    <location>
        <begin position="230"/>
        <end position="264"/>
    </location>
</feature>
<evidence type="ECO:0008006" key="9">
    <source>
        <dbReference type="Google" id="ProtNLM"/>
    </source>
</evidence>
<dbReference type="GO" id="GO:0005739">
    <property type="term" value="C:mitochondrion"/>
    <property type="evidence" value="ECO:0007669"/>
    <property type="project" value="UniProtKB-SubCell"/>
</dbReference>
<dbReference type="NCBIfam" id="TIGR00756">
    <property type="entry name" value="PPR"/>
    <property type="match status" value="3"/>
</dbReference>
<feature type="repeat" description="PPR" evidence="6">
    <location>
        <begin position="331"/>
        <end position="365"/>
    </location>
</feature>
<evidence type="ECO:0000256" key="3">
    <source>
        <dbReference type="ARBA" id="ARBA00022737"/>
    </source>
</evidence>
<dbReference type="FunFam" id="1.25.40.10:FF:000090">
    <property type="entry name" value="Pentatricopeptide repeat-containing protein, chloroplastic"/>
    <property type="match status" value="1"/>
</dbReference>
<comment type="similarity">
    <text evidence="2">Belongs to the PPR family. PCMP-H subfamily.</text>
</comment>
<evidence type="ECO:0000256" key="1">
    <source>
        <dbReference type="ARBA" id="ARBA00004173"/>
    </source>
</evidence>
<evidence type="ECO:0000256" key="6">
    <source>
        <dbReference type="PROSITE-ProRule" id="PRU00708"/>
    </source>
</evidence>
<dbReference type="Pfam" id="PF01535">
    <property type="entry name" value="PPR"/>
    <property type="match status" value="1"/>
</dbReference>
<dbReference type="InterPro" id="IPR011990">
    <property type="entry name" value="TPR-like_helical_dom_sf"/>
</dbReference>
<dbReference type="AlphaFoldDB" id="A0AAV3NQ44"/>
<keyword evidence="4" id="KW-0809">Transit peptide</keyword>
<proteinExistence type="inferred from homology"/>
<dbReference type="Pfam" id="PF13041">
    <property type="entry name" value="PPR_2"/>
    <property type="match status" value="3"/>
</dbReference>
<protein>
    <recommendedName>
        <fullName evidence="9">Pentatricopeptide repeat-containing protein</fullName>
    </recommendedName>
</protein>
<name>A0AAV3NQ44_LITER</name>
<dbReference type="GO" id="GO:0009451">
    <property type="term" value="P:RNA modification"/>
    <property type="evidence" value="ECO:0007669"/>
    <property type="project" value="InterPro"/>
</dbReference>
<keyword evidence="3" id="KW-0677">Repeat</keyword>
<organism evidence="7 8">
    <name type="scientific">Lithospermum erythrorhizon</name>
    <name type="common">Purple gromwell</name>
    <name type="synonym">Lithospermum officinale var. erythrorhizon</name>
    <dbReference type="NCBI Taxonomy" id="34254"/>
    <lineage>
        <taxon>Eukaryota</taxon>
        <taxon>Viridiplantae</taxon>
        <taxon>Streptophyta</taxon>
        <taxon>Embryophyta</taxon>
        <taxon>Tracheophyta</taxon>
        <taxon>Spermatophyta</taxon>
        <taxon>Magnoliopsida</taxon>
        <taxon>eudicotyledons</taxon>
        <taxon>Gunneridae</taxon>
        <taxon>Pentapetalae</taxon>
        <taxon>asterids</taxon>
        <taxon>lamiids</taxon>
        <taxon>Boraginales</taxon>
        <taxon>Boraginaceae</taxon>
        <taxon>Boraginoideae</taxon>
        <taxon>Lithospermeae</taxon>
        <taxon>Lithospermum</taxon>
    </lineage>
</organism>
<feature type="repeat" description="PPR" evidence="6">
    <location>
        <begin position="129"/>
        <end position="163"/>
    </location>
</feature>
<reference evidence="7 8" key="1">
    <citation type="submission" date="2024-01" db="EMBL/GenBank/DDBJ databases">
        <title>The complete chloroplast genome sequence of Lithospermum erythrorhizon: insights into the phylogenetic relationship among Boraginaceae species and the maternal lineages of purple gromwells.</title>
        <authorList>
            <person name="Okada T."/>
            <person name="Watanabe K."/>
        </authorList>
    </citation>
    <scope>NUCLEOTIDE SEQUENCE [LARGE SCALE GENOMIC DNA]</scope>
</reference>
<accession>A0AAV3NQ44</accession>
<dbReference type="Gene3D" id="1.25.40.10">
    <property type="entry name" value="Tetratricopeptide repeat domain"/>
    <property type="match status" value="4"/>
</dbReference>
<dbReference type="Pfam" id="PF20431">
    <property type="entry name" value="E_motif"/>
    <property type="match status" value="1"/>
</dbReference>
<dbReference type="FunFam" id="1.25.40.10:FF:000488">
    <property type="entry name" value="Pentatricopeptide repeat-containing protein, mitochondrial"/>
    <property type="match status" value="1"/>
</dbReference>
<dbReference type="EMBL" id="BAABME010000155">
    <property type="protein sequence ID" value="GAA0140195.1"/>
    <property type="molecule type" value="Genomic_DNA"/>
</dbReference>